<gene>
    <name evidence="1" type="ORF">HPB50_010749</name>
</gene>
<dbReference type="Proteomes" id="UP000821845">
    <property type="component" value="Chromosome 1"/>
</dbReference>
<comment type="caution">
    <text evidence="1">The sequence shown here is derived from an EMBL/GenBank/DDBJ whole genome shotgun (WGS) entry which is preliminary data.</text>
</comment>
<reference evidence="1" key="1">
    <citation type="submission" date="2020-05" db="EMBL/GenBank/DDBJ databases">
        <title>Large-scale comparative analyses of tick genomes elucidate their genetic diversity and vector capacities.</title>
        <authorList>
            <person name="Jia N."/>
            <person name="Wang J."/>
            <person name="Shi W."/>
            <person name="Du L."/>
            <person name="Sun Y."/>
            <person name="Zhan W."/>
            <person name="Jiang J."/>
            <person name="Wang Q."/>
            <person name="Zhang B."/>
            <person name="Ji P."/>
            <person name="Sakyi L.B."/>
            <person name="Cui X."/>
            <person name="Yuan T."/>
            <person name="Jiang B."/>
            <person name="Yang W."/>
            <person name="Lam T.T.-Y."/>
            <person name="Chang Q."/>
            <person name="Ding S."/>
            <person name="Wang X."/>
            <person name="Zhu J."/>
            <person name="Ruan X."/>
            <person name="Zhao L."/>
            <person name="Wei J."/>
            <person name="Que T."/>
            <person name="Du C."/>
            <person name="Cheng J."/>
            <person name="Dai P."/>
            <person name="Han X."/>
            <person name="Huang E."/>
            <person name="Gao Y."/>
            <person name="Liu J."/>
            <person name="Shao H."/>
            <person name="Ye R."/>
            <person name="Li L."/>
            <person name="Wei W."/>
            <person name="Wang X."/>
            <person name="Wang C."/>
            <person name="Yang T."/>
            <person name="Huo Q."/>
            <person name="Li W."/>
            <person name="Guo W."/>
            <person name="Chen H."/>
            <person name="Zhou L."/>
            <person name="Ni X."/>
            <person name="Tian J."/>
            <person name="Zhou Y."/>
            <person name="Sheng Y."/>
            <person name="Liu T."/>
            <person name="Pan Y."/>
            <person name="Xia L."/>
            <person name="Li J."/>
            <person name="Zhao F."/>
            <person name="Cao W."/>
        </authorList>
    </citation>
    <scope>NUCLEOTIDE SEQUENCE</scope>
    <source>
        <strain evidence="1">Hyas-2018</strain>
    </source>
</reference>
<evidence type="ECO:0000313" key="1">
    <source>
        <dbReference type="EMBL" id="KAH6945929.1"/>
    </source>
</evidence>
<proteinExistence type="predicted"/>
<sequence>MPQKRKSNATRKNASEPTARRSSPDPSAGNASACTPEPGQRSQAGVGDTVSEKTAPVSTSRAAAAMNNEDAAVGTASFPDHSQVKKGKPARWPGRVAKRRRAPANTPKDPAEQTCESPNCSEPAGADGSTVTTEPAVKTAAKRRLVARGTPAKRAAAANASDPGEELTSPSRSNTSDGDATAGTAVMAEQRPVKAGKRGRTAARQGAKPQALSTHGQHAAVDVSKAQGGRNAGSPVRPQSAHSGPAGAHVEDGERAGTKSSGKQAAKRGRPAKSSVAAAVAQELLHKKIFSLFRYRWRCMIHRVSHMLTESQLQALATHDQHGDILEAKTKGGRTSGSVIAPASVLQPYRSKNRLIGARGSGSGSEDVGLPQGGSPFKMQGKVRRRHSATFHDNRC</sequence>
<evidence type="ECO:0000313" key="2">
    <source>
        <dbReference type="Proteomes" id="UP000821845"/>
    </source>
</evidence>
<accession>A0ACB7TIG1</accession>
<keyword evidence="2" id="KW-1185">Reference proteome</keyword>
<dbReference type="EMBL" id="CM023481">
    <property type="protein sequence ID" value="KAH6945929.1"/>
    <property type="molecule type" value="Genomic_DNA"/>
</dbReference>
<name>A0ACB7TIG1_HYAAI</name>
<organism evidence="1 2">
    <name type="scientific">Hyalomma asiaticum</name>
    <name type="common">Tick</name>
    <dbReference type="NCBI Taxonomy" id="266040"/>
    <lineage>
        <taxon>Eukaryota</taxon>
        <taxon>Metazoa</taxon>
        <taxon>Ecdysozoa</taxon>
        <taxon>Arthropoda</taxon>
        <taxon>Chelicerata</taxon>
        <taxon>Arachnida</taxon>
        <taxon>Acari</taxon>
        <taxon>Parasitiformes</taxon>
        <taxon>Ixodida</taxon>
        <taxon>Ixodoidea</taxon>
        <taxon>Ixodidae</taxon>
        <taxon>Hyalomminae</taxon>
        <taxon>Hyalomma</taxon>
    </lineage>
</organism>
<protein>
    <submittedName>
        <fullName evidence="1">Uncharacterized protein</fullName>
    </submittedName>
</protein>